<feature type="compositionally biased region" description="Basic and acidic residues" evidence="1">
    <location>
        <begin position="24"/>
        <end position="44"/>
    </location>
</feature>
<protein>
    <submittedName>
        <fullName evidence="2">Uncharacterized protein</fullName>
    </submittedName>
</protein>
<keyword evidence="3" id="KW-1185">Reference proteome</keyword>
<name>A0A9J6H5S1_HAELO</name>
<reference evidence="2 3" key="1">
    <citation type="journal article" date="2020" name="Cell">
        <title>Large-Scale Comparative Analyses of Tick Genomes Elucidate Their Genetic Diversity and Vector Capacities.</title>
        <authorList>
            <consortium name="Tick Genome and Microbiome Consortium (TIGMIC)"/>
            <person name="Jia N."/>
            <person name="Wang J."/>
            <person name="Shi W."/>
            <person name="Du L."/>
            <person name="Sun Y."/>
            <person name="Zhan W."/>
            <person name="Jiang J.F."/>
            <person name="Wang Q."/>
            <person name="Zhang B."/>
            <person name="Ji P."/>
            <person name="Bell-Sakyi L."/>
            <person name="Cui X.M."/>
            <person name="Yuan T.T."/>
            <person name="Jiang B.G."/>
            <person name="Yang W.F."/>
            <person name="Lam T.T."/>
            <person name="Chang Q.C."/>
            <person name="Ding S.J."/>
            <person name="Wang X.J."/>
            <person name="Zhu J.G."/>
            <person name="Ruan X.D."/>
            <person name="Zhao L."/>
            <person name="Wei J.T."/>
            <person name="Ye R.Z."/>
            <person name="Que T.C."/>
            <person name="Du C.H."/>
            <person name="Zhou Y.H."/>
            <person name="Cheng J.X."/>
            <person name="Dai P.F."/>
            <person name="Guo W.B."/>
            <person name="Han X.H."/>
            <person name="Huang E.J."/>
            <person name="Li L.F."/>
            <person name="Wei W."/>
            <person name="Gao Y.C."/>
            <person name="Liu J.Z."/>
            <person name="Shao H.Z."/>
            <person name="Wang X."/>
            <person name="Wang C.C."/>
            <person name="Yang T.C."/>
            <person name="Huo Q.B."/>
            <person name="Li W."/>
            <person name="Chen H.Y."/>
            <person name="Chen S.E."/>
            <person name="Zhou L.G."/>
            <person name="Ni X.B."/>
            <person name="Tian J.H."/>
            <person name="Sheng Y."/>
            <person name="Liu T."/>
            <person name="Pan Y.S."/>
            <person name="Xia L.Y."/>
            <person name="Li J."/>
            <person name="Zhao F."/>
            <person name="Cao W.C."/>
        </authorList>
    </citation>
    <scope>NUCLEOTIDE SEQUENCE [LARGE SCALE GENOMIC DNA]</scope>
    <source>
        <strain evidence="2">HaeL-2018</strain>
    </source>
</reference>
<sequence>MDLAPSRKSRNAGRHDNVGSSEEAPLRHDNVGPSEEARVRHISNDAEPLSEDYVMSDADESERVDPRTSMSTHDFKKKLRKQLCLLFFRVAEGNKLPHSTTEKIFDDFKVTFVDVLRLWALVIQQRIAVAPDENTELQTLLACDFIDDVFQGVKRRYQREQFAKAHLPYVKLEEQVLSDGKTFQYVPIISVLRNLMSSKSFCNSLDPSMEAAEESPLLRSFCDGLIYEEKVSALLENGSQYTLFLVLYSDAVYVVNPLDQSVVFTSS</sequence>
<evidence type="ECO:0000256" key="1">
    <source>
        <dbReference type="SAM" id="MobiDB-lite"/>
    </source>
</evidence>
<dbReference type="Proteomes" id="UP000821853">
    <property type="component" value="Chromosome 9"/>
</dbReference>
<dbReference type="OrthoDB" id="10535062at2759"/>
<dbReference type="EMBL" id="JABSTR010000011">
    <property type="protein sequence ID" value="KAH9382028.1"/>
    <property type="molecule type" value="Genomic_DNA"/>
</dbReference>
<feature type="region of interest" description="Disordered" evidence="1">
    <location>
        <begin position="1"/>
        <end position="69"/>
    </location>
</feature>
<evidence type="ECO:0000313" key="3">
    <source>
        <dbReference type="Proteomes" id="UP000821853"/>
    </source>
</evidence>
<dbReference type="VEuPathDB" id="VectorBase:HLOH_060777"/>
<comment type="caution">
    <text evidence="2">The sequence shown here is derived from an EMBL/GenBank/DDBJ whole genome shotgun (WGS) entry which is preliminary data.</text>
</comment>
<gene>
    <name evidence="2" type="ORF">HPB48_017247</name>
</gene>
<evidence type="ECO:0000313" key="2">
    <source>
        <dbReference type="EMBL" id="KAH9382028.1"/>
    </source>
</evidence>
<accession>A0A9J6H5S1</accession>
<dbReference type="AlphaFoldDB" id="A0A9J6H5S1"/>
<proteinExistence type="predicted"/>
<organism evidence="2 3">
    <name type="scientific">Haemaphysalis longicornis</name>
    <name type="common">Bush tick</name>
    <dbReference type="NCBI Taxonomy" id="44386"/>
    <lineage>
        <taxon>Eukaryota</taxon>
        <taxon>Metazoa</taxon>
        <taxon>Ecdysozoa</taxon>
        <taxon>Arthropoda</taxon>
        <taxon>Chelicerata</taxon>
        <taxon>Arachnida</taxon>
        <taxon>Acari</taxon>
        <taxon>Parasitiformes</taxon>
        <taxon>Ixodida</taxon>
        <taxon>Ixodoidea</taxon>
        <taxon>Ixodidae</taxon>
        <taxon>Haemaphysalinae</taxon>
        <taxon>Haemaphysalis</taxon>
    </lineage>
</organism>